<dbReference type="KEGG" id="ebla:JGUZn3_10760"/>
<evidence type="ECO:0000259" key="2">
    <source>
        <dbReference type="Pfam" id="PF03713"/>
    </source>
</evidence>
<name>A0A7H1NR94_9PROT</name>
<accession>A0A7H1NR94</accession>
<evidence type="ECO:0000313" key="3">
    <source>
        <dbReference type="EMBL" id="QNT78304.1"/>
    </source>
</evidence>
<dbReference type="Proteomes" id="UP000516349">
    <property type="component" value="Chromosome"/>
</dbReference>
<dbReference type="RefSeq" id="WP_203414632.1">
    <property type="nucleotide sequence ID" value="NZ_CP060244.1"/>
</dbReference>
<evidence type="ECO:0000313" key="4">
    <source>
        <dbReference type="Proteomes" id="UP000516349"/>
    </source>
</evidence>
<protein>
    <recommendedName>
        <fullName evidence="2">DUF305 domain-containing protein</fullName>
    </recommendedName>
</protein>
<dbReference type="InterPro" id="IPR012347">
    <property type="entry name" value="Ferritin-like"/>
</dbReference>
<reference evidence="3 4" key="1">
    <citation type="submission" date="2020-08" db="EMBL/GenBank/DDBJ databases">
        <title>Complete genome sequence of Entomobacter blattae G55GP.</title>
        <authorList>
            <person name="Poehlein A."/>
            <person name="Guzman J."/>
            <person name="Daniel R."/>
            <person name="Vilcinskas A."/>
        </authorList>
    </citation>
    <scope>NUCLEOTIDE SEQUENCE [LARGE SCALE GENOMIC DNA]</scope>
    <source>
        <strain evidence="3 4">G55GP</strain>
    </source>
</reference>
<dbReference type="Gene3D" id="1.20.1260.10">
    <property type="match status" value="1"/>
</dbReference>
<dbReference type="AlphaFoldDB" id="A0A7H1NR94"/>
<dbReference type="EMBL" id="CP060244">
    <property type="protein sequence ID" value="QNT78304.1"/>
    <property type="molecule type" value="Genomic_DNA"/>
</dbReference>
<dbReference type="PANTHER" id="PTHR36933">
    <property type="entry name" value="SLL0788 PROTEIN"/>
    <property type="match status" value="1"/>
</dbReference>
<dbReference type="PANTHER" id="PTHR36933:SF1">
    <property type="entry name" value="SLL0788 PROTEIN"/>
    <property type="match status" value="1"/>
</dbReference>
<dbReference type="Pfam" id="PF03713">
    <property type="entry name" value="DUF305"/>
    <property type="match status" value="1"/>
</dbReference>
<evidence type="ECO:0000256" key="1">
    <source>
        <dbReference type="SAM" id="SignalP"/>
    </source>
</evidence>
<gene>
    <name evidence="3" type="ORF">JGUZn3_10760</name>
</gene>
<dbReference type="InterPro" id="IPR005183">
    <property type="entry name" value="DUF305_CopM-like"/>
</dbReference>
<keyword evidence="4" id="KW-1185">Reference proteome</keyword>
<feature type="domain" description="DUF305" evidence="2">
    <location>
        <begin position="26"/>
        <end position="104"/>
    </location>
</feature>
<keyword evidence="1" id="KW-0732">Signal</keyword>
<feature type="signal peptide" evidence="1">
    <location>
        <begin position="1"/>
        <end position="21"/>
    </location>
</feature>
<organism evidence="3 4">
    <name type="scientific">Entomobacter blattae</name>
    <dbReference type="NCBI Taxonomy" id="2762277"/>
    <lineage>
        <taxon>Bacteria</taxon>
        <taxon>Pseudomonadati</taxon>
        <taxon>Pseudomonadota</taxon>
        <taxon>Alphaproteobacteria</taxon>
        <taxon>Acetobacterales</taxon>
        <taxon>Acetobacteraceae</taxon>
        <taxon>Entomobacter</taxon>
    </lineage>
</organism>
<proteinExistence type="predicted"/>
<sequence length="123" mass="13532">MLKKSWIAVFMGLLGNIGVQAPLLAAEGGEQPTSMKDSRGVGLQGERANQVDIAFVRGMITHHEMALRMAREELEKGQNAQMRQLATAIIQTQKKEIDRMQQWLKVHSSSKANTPSNTSSSTP</sequence>
<feature type="chain" id="PRO_5028913425" description="DUF305 domain-containing protein" evidence="1">
    <location>
        <begin position="22"/>
        <end position="123"/>
    </location>
</feature>